<dbReference type="InterPro" id="IPR004476">
    <property type="entry name" value="RNase_II/RNase_R"/>
</dbReference>
<evidence type="ECO:0000313" key="12">
    <source>
        <dbReference type="Proteomes" id="UP001501221"/>
    </source>
</evidence>
<feature type="domain" description="S1 motif" evidence="10">
    <location>
        <begin position="644"/>
        <end position="725"/>
    </location>
</feature>
<dbReference type="Gene3D" id="2.40.50.140">
    <property type="entry name" value="Nucleic acid-binding proteins"/>
    <property type="match status" value="2"/>
</dbReference>
<feature type="compositionally biased region" description="Low complexity" evidence="9">
    <location>
        <begin position="773"/>
        <end position="789"/>
    </location>
</feature>
<keyword evidence="7 8" id="KW-0694">RNA-binding</keyword>
<dbReference type="CDD" id="cd04471">
    <property type="entry name" value="S1_RNase_R"/>
    <property type="match status" value="1"/>
</dbReference>
<sequence length="805" mass="91331">MPKKTHKDPQAELEAQRYENPIASRQFILSVLEKAGEPVSFDTIAKQSKITEPEQKRALDKRLNAMERDGQLICNRKGKYCLVDATDLVRGKILAHRDGYGYLALEEGGDDWYISPREMHSVFHGDKVLARVKKIDKRGRTEASIVEILDGSTNHIVGRLFEESGLLFVASDDPRILHDLIISPDDTLGAEIGQVVVAEIVQRPKKNRHAHGIIKEVLGDHLSAGMEIEIAIRNHQIPHEWPEEVTNEVTELPVEVTQKDWEGRVDLRQLPLVTIDGADARDFDDAVYCEKQNGGGWKLWVAIADVSHYVQPGSALDKEAIERGNSVYFPEYVVPMLPEILSNGLCSLNPDVDRLCMVAELDLDSLGNVTDTDFYPAVMHSHARFTYEKVWAILDGDEALRKEYAPRVKELEELYDLFKARLALKNKRGAIEFETTETQIIFDENRKIENIVGRTRNDAHKIIEECMICANVAAAEFIEKSDLAGIYRIHEGPSEERLEKFRAFLGELGIFLFGGDKPEPQDYRELHDAIKERPDYELIQTMMLRSMMQAVYSPQNEGHFGLAFDSYTHFTSPIRRYSDLLVHRIIKELLQKNKVTGTESGKAYTTQELVAYAEHCSMTERRADMATRDVVDWLKCEYMLTRVGEEYWGTVATVTSFGIFVALDELFVEGLIHISELGDDYYHFDATKMRLIGERKGQSFRVGDRVKIKVVKVDLEQRNIDFELLEREKVKREEVKGSERRKLYSKAKRSGSLSNKERSKKSASNKDGKPKGKTGAKPGRSKGAASKGSKNVKKKRGKSGKNNRG</sequence>
<dbReference type="SMART" id="SM00955">
    <property type="entry name" value="RNB"/>
    <property type="match status" value="1"/>
</dbReference>
<dbReference type="InterPro" id="IPR040476">
    <property type="entry name" value="CSD2"/>
</dbReference>
<evidence type="ECO:0000256" key="7">
    <source>
        <dbReference type="ARBA" id="ARBA00022884"/>
    </source>
</evidence>
<proteinExistence type="inferred from homology"/>
<dbReference type="PROSITE" id="PS01175">
    <property type="entry name" value="RIBONUCLEASE_II"/>
    <property type="match status" value="1"/>
</dbReference>
<evidence type="ECO:0000313" key="11">
    <source>
        <dbReference type="EMBL" id="GAA0201277.1"/>
    </source>
</evidence>
<comment type="catalytic activity">
    <reaction evidence="1 8">
        <text>Exonucleolytic cleavage in the 3'- to 5'-direction to yield nucleoside 5'-phosphates.</text>
        <dbReference type="EC" id="3.1.13.1"/>
    </reaction>
</comment>
<organism evidence="11 12">
    <name type="scientific">Kangiella japonica</name>
    <dbReference type="NCBI Taxonomy" id="647384"/>
    <lineage>
        <taxon>Bacteria</taxon>
        <taxon>Pseudomonadati</taxon>
        <taxon>Pseudomonadota</taxon>
        <taxon>Gammaproteobacteria</taxon>
        <taxon>Kangiellales</taxon>
        <taxon>Kangiellaceae</taxon>
        <taxon>Kangiella</taxon>
    </lineage>
</organism>
<evidence type="ECO:0000259" key="10">
    <source>
        <dbReference type="PROSITE" id="PS50126"/>
    </source>
</evidence>
<dbReference type="EMBL" id="BAAAFM010000001">
    <property type="protein sequence ID" value="GAA0201277.1"/>
    <property type="molecule type" value="Genomic_DNA"/>
</dbReference>
<protein>
    <recommendedName>
        <fullName evidence="8">Ribonuclease R</fullName>
        <shortName evidence="8">RNase R</shortName>
        <ecNumber evidence="8">3.1.13.1</ecNumber>
    </recommendedName>
</protein>
<evidence type="ECO:0000256" key="6">
    <source>
        <dbReference type="ARBA" id="ARBA00022839"/>
    </source>
</evidence>
<dbReference type="InterPro" id="IPR012340">
    <property type="entry name" value="NA-bd_OB-fold"/>
</dbReference>
<dbReference type="PROSITE" id="PS50126">
    <property type="entry name" value="S1"/>
    <property type="match status" value="1"/>
</dbReference>
<keyword evidence="3 8" id="KW-0963">Cytoplasm</keyword>
<evidence type="ECO:0000256" key="1">
    <source>
        <dbReference type="ARBA" id="ARBA00001849"/>
    </source>
</evidence>
<keyword evidence="6 8" id="KW-0269">Exonuclease</keyword>
<dbReference type="NCBIfam" id="NF008648">
    <property type="entry name" value="PRK11642.1"/>
    <property type="match status" value="1"/>
</dbReference>
<dbReference type="InterPro" id="IPR022966">
    <property type="entry name" value="RNase_II/R_CS"/>
</dbReference>
<dbReference type="InterPro" id="IPR013223">
    <property type="entry name" value="RNase_B_OB_dom"/>
</dbReference>
<dbReference type="Pfam" id="PF00575">
    <property type="entry name" value="S1"/>
    <property type="match status" value="1"/>
</dbReference>
<keyword evidence="5 8" id="KW-0378">Hydrolase</keyword>
<accession>A0ABN0SUS3</accession>
<dbReference type="InterPro" id="IPR011805">
    <property type="entry name" value="RNase_R"/>
</dbReference>
<evidence type="ECO:0000256" key="9">
    <source>
        <dbReference type="SAM" id="MobiDB-lite"/>
    </source>
</evidence>
<dbReference type="SMART" id="SM00316">
    <property type="entry name" value="S1"/>
    <property type="match status" value="2"/>
</dbReference>
<comment type="subcellular location">
    <subcellularLocation>
        <location evidence="2 8">Cytoplasm</location>
    </subcellularLocation>
</comment>
<evidence type="ECO:0000256" key="8">
    <source>
        <dbReference type="HAMAP-Rule" id="MF_01895"/>
    </source>
</evidence>
<comment type="similarity">
    <text evidence="8">Belongs to the RNR ribonuclease family. RNase R subfamily.</text>
</comment>
<feature type="compositionally biased region" description="Basic residues" evidence="9">
    <location>
        <begin position="790"/>
        <end position="805"/>
    </location>
</feature>
<evidence type="ECO:0000256" key="3">
    <source>
        <dbReference type="ARBA" id="ARBA00022490"/>
    </source>
</evidence>
<dbReference type="Proteomes" id="UP001501221">
    <property type="component" value="Unassembled WGS sequence"/>
</dbReference>
<dbReference type="Pfam" id="PF08206">
    <property type="entry name" value="OB_RNB"/>
    <property type="match status" value="1"/>
</dbReference>
<dbReference type="HAMAP" id="MF_01895">
    <property type="entry name" value="RNase_R"/>
    <property type="match status" value="1"/>
</dbReference>
<dbReference type="RefSeq" id="WP_343986246.1">
    <property type="nucleotide sequence ID" value="NZ_BAAAFM010000001.1"/>
</dbReference>
<dbReference type="SMART" id="SM00357">
    <property type="entry name" value="CSP"/>
    <property type="match status" value="1"/>
</dbReference>
<dbReference type="Pfam" id="PF00773">
    <property type="entry name" value="RNB"/>
    <property type="match status" value="1"/>
</dbReference>
<evidence type="ECO:0000256" key="2">
    <source>
        <dbReference type="ARBA" id="ARBA00004496"/>
    </source>
</evidence>
<reference evidence="11 12" key="1">
    <citation type="journal article" date="2019" name="Int. J. Syst. Evol. Microbiol.">
        <title>The Global Catalogue of Microorganisms (GCM) 10K type strain sequencing project: providing services to taxonomists for standard genome sequencing and annotation.</title>
        <authorList>
            <consortium name="The Broad Institute Genomics Platform"/>
            <consortium name="The Broad Institute Genome Sequencing Center for Infectious Disease"/>
            <person name="Wu L."/>
            <person name="Ma J."/>
        </authorList>
    </citation>
    <scope>NUCLEOTIDE SEQUENCE [LARGE SCALE GENOMIC DNA]</scope>
    <source>
        <strain evidence="11 12">JCM 16211</strain>
    </source>
</reference>
<dbReference type="SUPFAM" id="SSF50249">
    <property type="entry name" value="Nucleic acid-binding proteins"/>
    <property type="match status" value="4"/>
</dbReference>
<dbReference type="PANTHER" id="PTHR23355">
    <property type="entry name" value="RIBONUCLEASE"/>
    <property type="match status" value="1"/>
</dbReference>
<dbReference type="Pfam" id="PF17876">
    <property type="entry name" value="CSD2"/>
    <property type="match status" value="1"/>
</dbReference>
<dbReference type="NCBIfam" id="TIGR00358">
    <property type="entry name" value="3_prime_RNase"/>
    <property type="match status" value="1"/>
</dbReference>
<gene>
    <name evidence="8 11" type="primary">rnr</name>
    <name evidence="11" type="ORF">GCM10009123_05750</name>
</gene>
<dbReference type="EC" id="3.1.13.1" evidence="8"/>
<dbReference type="NCBIfam" id="TIGR02063">
    <property type="entry name" value="RNase_R"/>
    <property type="match status" value="1"/>
</dbReference>
<dbReference type="InterPro" id="IPR050180">
    <property type="entry name" value="RNR_Ribonuclease"/>
</dbReference>
<comment type="function">
    <text evidence="8">3'-5' exoribonuclease that releases 5'-nucleoside monophosphates and is involved in maturation of structured RNAs.</text>
</comment>
<dbReference type="InterPro" id="IPR001900">
    <property type="entry name" value="RNase_II/R"/>
</dbReference>
<dbReference type="InterPro" id="IPR011129">
    <property type="entry name" value="CSD"/>
</dbReference>
<comment type="caution">
    <text evidence="11">The sequence shown here is derived from an EMBL/GenBank/DDBJ whole genome shotgun (WGS) entry which is preliminary data.</text>
</comment>
<name>A0ABN0SUS3_9GAMM</name>
<evidence type="ECO:0000256" key="5">
    <source>
        <dbReference type="ARBA" id="ARBA00022801"/>
    </source>
</evidence>
<keyword evidence="4 8" id="KW-0540">Nuclease</keyword>
<evidence type="ECO:0000256" key="4">
    <source>
        <dbReference type="ARBA" id="ARBA00022722"/>
    </source>
</evidence>
<dbReference type="InterPro" id="IPR003029">
    <property type="entry name" value="S1_domain"/>
</dbReference>
<feature type="region of interest" description="Disordered" evidence="9">
    <location>
        <begin position="736"/>
        <end position="805"/>
    </location>
</feature>
<keyword evidence="12" id="KW-1185">Reference proteome</keyword>
<dbReference type="PANTHER" id="PTHR23355:SF9">
    <property type="entry name" value="DIS3-LIKE EXONUCLEASE 2"/>
    <property type="match status" value="1"/>
</dbReference>